<proteinExistence type="predicted"/>
<sequence length="67" mass="7628">MILTFHKEMELNFSTSVNLLKLHSNDGHDHGHDQTSLHHESGDCIIDRRKIKAEHIKVDLGPQPDCS</sequence>
<name>A0ABR2LWF4_9ASPA</name>
<evidence type="ECO:0000313" key="2">
    <source>
        <dbReference type="Proteomes" id="UP001412067"/>
    </source>
</evidence>
<gene>
    <name evidence="1" type="ORF">KSP40_PGU012535</name>
</gene>
<organism evidence="1 2">
    <name type="scientific">Platanthera guangdongensis</name>
    <dbReference type="NCBI Taxonomy" id="2320717"/>
    <lineage>
        <taxon>Eukaryota</taxon>
        <taxon>Viridiplantae</taxon>
        <taxon>Streptophyta</taxon>
        <taxon>Embryophyta</taxon>
        <taxon>Tracheophyta</taxon>
        <taxon>Spermatophyta</taxon>
        <taxon>Magnoliopsida</taxon>
        <taxon>Liliopsida</taxon>
        <taxon>Asparagales</taxon>
        <taxon>Orchidaceae</taxon>
        <taxon>Orchidoideae</taxon>
        <taxon>Orchideae</taxon>
        <taxon>Orchidinae</taxon>
        <taxon>Platanthera</taxon>
    </lineage>
</organism>
<keyword evidence="2" id="KW-1185">Reference proteome</keyword>
<evidence type="ECO:0000313" key="1">
    <source>
        <dbReference type="EMBL" id="KAK8953173.1"/>
    </source>
</evidence>
<dbReference type="Proteomes" id="UP001412067">
    <property type="component" value="Unassembled WGS sequence"/>
</dbReference>
<protein>
    <submittedName>
        <fullName evidence="1">Uncharacterized protein</fullName>
    </submittedName>
</protein>
<accession>A0ABR2LWF4</accession>
<dbReference type="EMBL" id="JBBWWR010000014">
    <property type="protein sequence ID" value="KAK8953173.1"/>
    <property type="molecule type" value="Genomic_DNA"/>
</dbReference>
<comment type="caution">
    <text evidence="1">The sequence shown here is derived from an EMBL/GenBank/DDBJ whole genome shotgun (WGS) entry which is preliminary data.</text>
</comment>
<reference evidence="1 2" key="1">
    <citation type="journal article" date="2022" name="Nat. Plants">
        <title>Genomes of leafy and leafless Platanthera orchids illuminate the evolution of mycoheterotrophy.</title>
        <authorList>
            <person name="Li M.H."/>
            <person name="Liu K.W."/>
            <person name="Li Z."/>
            <person name="Lu H.C."/>
            <person name="Ye Q.L."/>
            <person name="Zhang D."/>
            <person name="Wang J.Y."/>
            <person name="Li Y.F."/>
            <person name="Zhong Z.M."/>
            <person name="Liu X."/>
            <person name="Yu X."/>
            <person name="Liu D.K."/>
            <person name="Tu X.D."/>
            <person name="Liu B."/>
            <person name="Hao Y."/>
            <person name="Liao X.Y."/>
            <person name="Jiang Y.T."/>
            <person name="Sun W.H."/>
            <person name="Chen J."/>
            <person name="Chen Y.Q."/>
            <person name="Ai Y."/>
            <person name="Zhai J.W."/>
            <person name="Wu S.S."/>
            <person name="Zhou Z."/>
            <person name="Hsiao Y.Y."/>
            <person name="Wu W.L."/>
            <person name="Chen Y.Y."/>
            <person name="Lin Y.F."/>
            <person name="Hsu J.L."/>
            <person name="Li C.Y."/>
            <person name="Wang Z.W."/>
            <person name="Zhao X."/>
            <person name="Zhong W.Y."/>
            <person name="Ma X.K."/>
            <person name="Ma L."/>
            <person name="Huang J."/>
            <person name="Chen G.Z."/>
            <person name="Huang M.Z."/>
            <person name="Huang L."/>
            <person name="Peng D.H."/>
            <person name="Luo Y.B."/>
            <person name="Zou S.Q."/>
            <person name="Chen S.P."/>
            <person name="Lan S."/>
            <person name="Tsai W.C."/>
            <person name="Van de Peer Y."/>
            <person name="Liu Z.J."/>
        </authorList>
    </citation>
    <scope>NUCLEOTIDE SEQUENCE [LARGE SCALE GENOMIC DNA]</scope>
    <source>
        <strain evidence="1">Lor288</strain>
    </source>
</reference>